<protein>
    <submittedName>
        <fullName evidence="1">Uncharacterized protein</fullName>
    </submittedName>
</protein>
<gene>
    <name evidence="1" type="ORF">ACFPZ3_15405</name>
</gene>
<organism evidence="1 2">
    <name type="scientific">Nonomuraea insulae</name>
    <dbReference type="NCBI Taxonomy" id="1616787"/>
    <lineage>
        <taxon>Bacteria</taxon>
        <taxon>Bacillati</taxon>
        <taxon>Actinomycetota</taxon>
        <taxon>Actinomycetes</taxon>
        <taxon>Streptosporangiales</taxon>
        <taxon>Streptosporangiaceae</taxon>
        <taxon>Nonomuraea</taxon>
    </lineage>
</organism>
<sequence>MSSREETRFITSNTINAMSEHYNDIWDDFLLSKKRVWLEADLDESTLGTTMLQIFKPAYDKAYEGCVDALDYGRLAAEEMAGALSICGRNWRRAEQASEVKYR</sequence>
<proteinExistence type="predicted"/>
<dbReference type="RefSeq" id="WP_379514772.1">
    <property type="nucleotide sequence ID" value="NZ_JBHSPA010000020.1"/>
</dbReference>
<name>A0ABW1CK30_9ACTN</name>
<accession>A0ABW1CK30</accession>
<keyword evidence="2" id="KW-1185">Reference proteome</keyword>
<reference evidence="2" key="1">
    <citation type="journal article" date="2019" name="Int. J. Syst. Evol. Microbiol.">
        <title>The Global Catalogue of Microorganisms (GCM) 10K type strain sequencing project: providing services to taxonomists for standard genome sequencing and annotation.</title>
        <authorList>
            <consortium name="The Broad Institute Genomics Platform"/>
            <consortium name="The Broad Institute Genome Sequencing Center for Infectious Disease"/>
            <person name="Wu L."/>
            <person name="Ma J."/>
        </authorList>
    </citation>
    <scope>NUCLEOTIDE SEQUENCE [LARGE SCALE GENOMIC DNA]</scope>
    <source>
        <strain evidence="2">CCUG 53903</strain>
    </source>
</reference>
<evidence type="ECO:0000313" key="2">
    <source>
        <dbReference type="Proteomes" id="UP001596058"/>
    </source>
</evidence>
<dbReference type="EMBL" id="JBHSPA010000020">
    <property type="protein sequence ID" value="MFC5825248.1"/>
    <property type="molecule type" value="Genomic_DNA"/>
</dbReference>
<dbReference type="Proteomes" id="UP001596058">
    <property type="component" value="Unassembled WGS sequence"/>
</dbReference>
<evidence type="ECO:0000313" key="1">
    <source>
        <dbReference type="EMBL" id="MFC5825248.1"/>
    </source>
</evidence>
<comment type="caution">
    <text evidence="1">The sequence shown here is derived from an EMBL/GenBank/DDBJ whole genome shotgun (WGS) entry which is preliminary data.</text>
</comment>